<dbReference type="EMBL" id="LAZR01001026">
    <property type="protein sequence ID" value="KKN52271.1"/>
    <property type="molecule type" value="Genomic_DNA"/>
</dbReference>
<reference evidence="1" key="1">
    <citation type="journal article" date="2015" name="Nature">
        <title>Complex archaea that bridge the gap between prokaryotes and eukaryotes.</title>
        <authorList>
            <person name="Spang A."/>
            <person name="Saw J.H."/>
            <person name="Jorgensen S.L."/>
            <person name="Zaremba-Niedzwiedzka K."/>
            <person name="Martijn J."/>
            <person name="Lind A.E."/>
            <person name="van Eijk R."/>
            <person name="Schleper C."/>
            <person name="Guy L."/>
            <person name="Ettema T.J."/>
        </authorList>
    </citation>
    <scope>NUCLEOTIDE SEQUENCE</scope>
</reference>
<protein>
    <submittedName>
        <fullName evidence="1">Uncharacterized protein</fullName>
    </submittedName>
</protein>
<sequence>MIYTERGKVEEAYVEIQKYFLPLINEIEGFNIDIEYLQGVSDSFKAAGMTW</sequence>
<accession>A0A0F9TT52</accession>
<comment type="caution">
    <text evidence="1">The sequence shown here is derived from an EMBL/GenBank/DDBJ whole genome shotgun (WGS) entry which is preliminary data.</text>
</comment>
<organism evidence="1">
    <name type="scientific">marine sediment metagenome</name>
    <dbReference type="NCBI Taxonomy" id="412755"/>
    <lineage>
        <taxon>unclassified sequences</taxon>
        <taxon>metagenomes</taxon>
        <taxon>ecological metagenomes</taxon>
    </lineage>
</organism>
<evidence type="ECO:0000313" key="1">
    <source>
        <dbReference type="EMBL" id="KKN52271.1"/>
    </source>
</evidence>
<name>A0A0F9TT52_9ZZZZ</name>
<proteinExistence type="predicted"/>
<dbReference type="AlphaFoldDB" id="A0A0F9TT52"/>
<gene>
    <name evidence="1" type="ORF">LCGC14_0614340</name>
</gene>